<dbReference type="OrthoDB" id="20818at2759"/>
<feature type="domain" description="Ras-GEF" evidence="5">
    <location>
        <begin position="353"/>
        <end position="579"/>
    </location>
</feature>
<dbReference type="SMART" id="SM00147">
    <property type="entry name" value="RasGEF"/>
    <property type="match status" value="1"/>
</dbReference>
<keyword evidence="4" id="KW-0812">Transmembrane</keyword>
<dbReference type="PROSITE" id="PS50212">
    <property type="entry name" value="RASGEF_NTER"/>
    <property type="match status" value="1"/>
</dbReference>
<feature type="transmembrane region" description="Helical" evidence="4">
    <location>
        <begin position="728"/>
        <end position="746"/>
    </location>
</feature>
<dbReference type="InterPro" id="IPR000651">
    <property type="entry name" value="Ras-like_Gua-exchang_fac_N"/>
</dbReference>
<evidence type="ECO:0000259" key="5">
    <source>
        <dbReference type="PROSITE" id="PS50009"/>
    </source>
</evidence>
<dbReference type="PANTHER" id="PTHR23113:SF99">
    <property type="entry name" value="RASGEF DOMAIN-CONTAINING PROTEIN"/>
    <property type="match status" value="1"/>
</dbReference>
<dbReference type="Gene3D" id="1.20.870.10">
    <property type="entry name" value="Son of sevenless (SoS) protein Chain: S domain 1"/>
    <property type="match status" value="1"/>
</dbReference>
<keyword evidence="4" id="KW-1133">Transmembrane helix</keyword>
<organism evidence="7 8">
    <name type="scientific">Planoprotostelium fungivorum</name>
    <dbReference type="NCBI Taxonomy" id="1890364"/>
    <lineage>
        <taxon>Eukaryota</taxon>
        <taxon>Amoebozoa</taxon>
        <taxon>Evosea</taxon>
        <taxon>Variosea</taxon>
        <taxon>Cavosteliida</taxon>
        <taxon>Cavosteliaceae</taxon>
        <taxon>Planoprotostelium</taxon>
    </lineage>
</organism>
<evidence type="ECO:0008006" key="9">
    <source>
        <dbReference type="Google" id="ProtNLM"/>
    </source>
</evidence>
<keyword evidence="8" id="KW-1185">Reference proteome</keyword>
<sequence length="836" mass="95427">MRRLSISFRKRTSLNCTPMERLKIDFKRVDTTEESRKFYVRLIDAELMMYDDIENLPHRTVNITRFVMSPSKLAENTILLKRRDMKGATGSDFHLLLMHFPPNCYQEWTTKLNTFYRRSNAAIIIQRTARARTFRERAADLVECIKDSSARTIQKSWRSSTIRNRWKSLVPLALASRRNPTSRYSVPPRTLLAEVNFKELPDDETQIMYDTKDKKEKRRRKVLSATLPKLVDVIMRTDDTGLIQTVITTLPNFAEPYSLMHLILRWLKEADHTSVDGLIRVLSIWVELAPEDFDTPHIRSKLDELLIFVRMAFGKEKANTITSLTQPQYFRSRSLSPKLLRHANKIRLFIELEPLEAARQFTLSSFGLIQEMKVRELNKLAWQKDPNRAPTVRVTVDRSNKMSRWVASSILDADPVKGLQIFEWWIATAQFCLGLGNYSDLVAISIGLQHHCVSRLKTRIAALSPESQKTMTTLEEVCSMARNHKNLRELVKKRTAPYVPFLGISLKDLVFIEENPTLVEGRICLEKMEMINSVITNVKRAATINYDLTPVPAWQALLWPPSGHDDAELYRMSLVIEPKTSSTSSSSYPTNPVPSSATLSPPSPSRARSKSIDRRSGTATLRHSTPKMSVEHLFKAEQMSVPVVLFRPEYISGLKMRPSMRESPSNARGQCNRSGRAEVLYLIENEPESFSVIVFMRPPCASSVGFLYDPSQFGGLLELGFSSNGYPFVVYLIMWLLAAVSVGLWLSSPLPRSSTPYGAKEDAEERPQHCTGTSRDAEFEGVARMCYVGQLRRDRKWASHFHWIFPTSWFSTLGSVNGCVAGVSWTRWKAGWGDRG</sequence>
<dbReference type="EMBL" id="MDYQ01000121">
    <property type="protein sequence ID" value="PRP81610.1"/>
    <property type="molecule type" value="Genomic_DNA"/>
</dbReference>
<feature type="compositionally biased region" description="Low complexity" evidence="3">
    <location>
        <begin position="580"/>
        <end position="600"/>
    </location>
</feature>
<keyword evidence="4" id="KW-0472">Membrane</keyword>
<proteinExistence type="predicted"/>
<dbReference type="SUPFAM" id="SSF48366">
    <property type="entry name" value="Ras GEF"/>
    <property type="match status" value="1"/>
</dbReference>
<name>A0A2P6NCD5_9EUKA</name>
<reference evidence="7 8" key="1">
    <citation type="journal article" date="2018" name="Genome Biol. Evol.">
        <title>Multiple Roots of Fruiting Body Formation in Amoebozoa.</title>
        <authorList>
            <person name="Hillmann F."/>
            <person name="Forbes G."/>
            <person name="Novohradska S."/>
            <person name="Ferling I."/>
            <person name="Riege K."/>
            <person name="Groth M."/>
            <person name="Westermann M."/>
            <person name="Marz M."/>
            <person name="Spaller T."/>
            <person name="Winckler T."/>
            <person name="Schaap P."/>
            <person name="Glockner G."/>
        </authorList>
    </citation>
    <scope>NUCLEOTIDE SEQUENCE [LARGE SCALE GENOMIC DNA]</scope>
    <source>
        <strain evidence="7 8">Jena</strain>
    </source>
</reference>
<dbReference type="AlphaFoldDB" id="A0A2P6NCD5"/>
<dbReference type="InterPro" id="IPR001895">
    <property type="entry name" value="RASGEF_cat_dom"/>
</dbReference>
<dbReference type="PANTHER" id="PTHR23113">
    <property type="entry name" value="GUANINE NUCLEOTIDE EXCHANGE FACTOR"/>
    <property type="match status" value="1"/>
</dbReference>
<feature type="domain" description="N-terminal Ras-GEF" evidence="6">
    <location>
        <begin position="218"/>
        <end position="329"/>
    </location>
</feature>
<dbReference type="STRING" id="1890364.A0A2P6NCD5"/>
<accession>A0A2P6NCD5</accession>
<dbReference type="InParanoid" id="A0A2P6NCD5"/>
<evidence type="ECO:0000256" key="2">
    <source>
        <dbReference type="PROSITE-ProRule" id="PRU00168"/>
    </source>
</evidence>
<dbReference type="InterPro" id="IPR023578">
    <property type="entry name" value="Ras_GEF_dom_sf"/>
</dbReference>
<comment type="caution">
    <text evidence="7">The sequence shown here is derived from an EMBL/GenBank/DDBJ whole genome shotgun (WGS) entry which is preliminary data.</text>
</comment>
<evidence type="ECO:0000259" key="6">
    <source>
        <dbReference type="PROSITE" id="PS50212"/>
    </source>
</evidence>
<dbReference type="GO" id="GO:0007264">
    <property type="term" value="P:small GTPase-mediated signal transduction"/>
    <property type="evidence" value="ECO:0007669"/>
    <property type="project" value="InterPro"/>
</dbReference>
<evidence type="ECO:0000313" key="7">
    <source>
        <dbReference type="EMBL" id="PRP81610.1"/>
    </source>
</evidence>
<dbReference type="Gene3D" id="1.10.840.10">
    <property type="entry name" value="Ras guanine-nucleotide exchange factors catalytic domain"/>
    <property type="match status" value="1"/>
</dbReference>
<evidence type="ECO:0000256" key="3">
    <source>
        <dbReference type="SAM" id="MobiDB-lite"/>
    </source>
</evidence>
<keyword evidence="1 2" id="KW-0344">Guanine-nucleotide releasing factor</keyword>
<dbReference type="PROSITE" id="PS50009">
    <property type="entry name" value="RASGEF_CAT"/>
    <property type="match status" value="1"/>
</dbReference>
<dbReference type="InterPro" id="IPR008937">
    <property type="entry name" value="Ras-like_GEF"/>
</dbReference>
<feature type="region of interest" description="Disordered" evidence="3">
    <location>
        <begin position="580"/>
        <end position="624"/>
    </location>
</feature>
<gene>
    <name evidence="7" type="ORF">PROFUN_01117</name>
</gene>
<dbReference type="InterPro" id="IPR036964">
    <property type="entry name" value="RASGEF_cat_dom_sf"/>
</dbReference>
<evidence type="ECO:0000256" key="4">
    <source>
        <dbReference type="SAM" id="Phobius"/>
    </source>
</evidence>
<dbReference type="GO" id="GO:0005085">
    <property type="term" value="F:guanyl-nucleotide exchange factor activity"/>
    <property type="evidence" value="ECO:0007669"/>
    <property type="project" value="UniProtKB-KW"/>
</dbReference>
<evidence type="ECO:0000256" key="1">
    <source>
        <dbReference type="ARBA" id="ARBA00022658"/>
    </source>
</evidence>
<evidence type="ECO:0000313" key="8">
    <source>
        <dbReference type="Proteomes" id="UP000241769"/>
    </source>
</evidence>
<protein>
    <recommendedName>
        <fullName evidence="9">Ras-GEF domain-containing protein</fullName>
    </recommendedName>
</protein>
<dbReference type="Pfam" id="PF00617">
    <property type="entry name" value="RasGEF"/>
    <property type="match status" value="1"/>
</dbReference>
<dbReference type="Proteomes" id="UP000241769">
    <property type="component" value="Unassembled WGS sequence"/>
</dbReference>